<evidence type="ECO:0000313" key="3">
    <source>
        <dbReference type="EMBL" id="AFM24979.1"/>
    </source>
</evidence>
<feature type="compositionally biased region" description="Basic and acidic residues" evidence="1">
    <location>
        <begin position="120"/>
        <end position="131"/>
    </location>
</feature>
<evidence type="ECO:0000313" key="4">
    <source>
        <dbReference type="Proteomes" id="UP000006055"/>
    </source>
</evidence>
<evidence type="ECO:0000256" key="1">
    <source>
        <dbReference type="SAM" id="MobiDB-lite"/>
    </source>
</evidence>
<feature type="region of interest" description="Disordered" evidence="1">
    <location>
        <begin position="1"/>
        <end position="29"/>
    </location>
</feature>
<dbReference type="GO" id="GO:0003677">
    <property type="term" value="F:DNA binding"/>
    <property type="evidence" value="ECO:0007669"/>
    <property type="project" value="InterPro"/>
</dbReference>
<dbReference type="RefSeq" id="WP_014810122.1">
    <property type="nucleotide sequence ID" value="NC_018025.1"/>
</dbReference>
<dbReference type="HOGENOM" id="CLU_1203259_0_0_7"/>
<accession>I4C5Y8</accession>
<sequence>MIADQTTGAQSLTPTNTPSHTPSLHDQFYGTDVSENDRLSFSLLLEKVCDGLGHWYLGIDSEFQKDILAGSKLFWERQSKQADVKGETDSRTTDTNDQTAATVKIQCATEQVWTDPTPNHFEKMDAGPEKPRSRRRSKTTQNLTPTRLKRLREQMGISQYQLANMAGCMQPSIYRFEYGQVKNIRKIEPSVREKIEQIFNTPFAELMQPCSE</sequence>
<dbReference type="eggNOG" id="COG1395">
    <property type="taxonomic scope" value="Bacteria"/>
</dbReference>
<dbReference type="AlphaFoldDB" id="I4C5Y8"/>
<feature type="compositionally biased region" description="Basic and acidic residues" evidence="1">
    <location>
        <begin position="79"/>
        <end position="94"/>
    </location>
</feature>
<dbReference type="InterPro" id="IPR001387">
    <property type="entry name" value="Cro/C1-type_HTH"/>
</dbReference>
<feature type="region of interest" description="Disordered" evidence="1">
    <location>
        <begin position="114"/>
        <end position="144"/>
    </location>
</feature>
<feature type="compositionally biased region" description="Polar residues" evidence="1">
    <location>
        <begin position="1"/>
        <end position="24"/>
    </location>
</feature>
<dbReference type="SMART" id="SM00530">
    <property type="entry name" value="HTH_XRE"/>
    <property type="match status" value="1"/>
</dbReference>
<gene>
    <name evidence="3" type="ordered locus">Desti_2291</name>
</gene>
<organism evidence="3 4">
    <name type="scientific">Desulfomonile tiedjei (strain ATCC 49306 / DSM 6799 / DCB-1)</name>
    <dbReference type="NCBI Taxonomy" id="706587"/>
    <lineage>
        <taxon>Bacteria</taxon>
        <taxon>Pseudomonadati</taxon>
        <taxon>Thermodesulfobacteriota</taxon>
        <taxon>Desulfomonilia</taxon>
        <taxon>Desulfomonilales</taxon>
        <taxon>Desulfomonilaceae</taxon>
        <taxon>Desulfomonile</taxon>
    </lineage>
</organism>
<keyword evidence="4" id="KW-1185">Reference proteome</keyword>
<feature type="domain" description="HTH cro/C1-type" evidence="2">
    <location>
        <begin position="148"/>
        <end position="206"/>
    </location>
</feature>
<reference evidence="4" key="1">
    <citation type="submission" date="2012-06" db="EMBL/GenBank/DDBJ databases">
        <title>Complete sequence of chromosome of Desulfomonile tiedjei DSM 6799.</title>
        <authorList>
            <person name="Lucas S."/>
            <person name="Copeland A."/>
            <person name="Lapidus A."/>
            <person name="Glavina del Rio T."/>
            <person name="Dalin E."/>
            <person name="Tice H."/>
            <person name="Bruce D."/>
            <person name="Goodwin L."/>
            <person name="Pitluck S."/>
            <person name="Peters L."/>
            <person name="Ovchinnikova G."/>
            <person name="Zeytun A."/>
            <person name="Lu M."/>
            <person name="Kyrpides N."/>
            <person name="Mavromatis K."/>
            <person name="Ivanova N."/>
            <person name="Brettin T."/>
            <person name="Detter J.C."/>
            <person name="Han C."/>
            <person name="Larimer F."/>
            <person name="Land M."/>
            <person name="Hauser L."/>
            <person name="Markowitz V."/>
            <person name="Cheng J.-F."/>
            <person name="Hugenholtz P."/>
            <person name="Woyke T."/>
            <person name="Wu D."/>
            <person name="Spring S."/>
            <person name="Schroeder M."/>
            <person name="Brambilla E."/>
            <person name="Klenk H.-P."/>
            <person name="Eisen J.A."/>
        </authorList>
    </citation>
    <scope>NUCLEOTIDE SEQUENCE [LARGE SCALE GENOMIC DNA]</scope>
    <source>
        <strain evidence="4">ATCC 49306 / DSM 6799 / DCB-1</strain>
    </source>
</reference>
<dbReference type="InterPro" id="IPR010982">
    <property type="entry name" value="Lambda_DNA-bd_dom_sf"/>
</dbReference>
<dbReference type="STRING" id="706587.Desti_2291"/>
<dbReference type="CDD" id="cd00093">
    <property type="entry name" value="HTH_XRE"/>
    <property type="match status" value="1"/>
</dbReference>
<dbReference type="Pfam" id="PF01381">
    <property type="entry name" value="HTH_3"/>
    <property type="match status" value="1"/>
</dbReference>
<name>I4C5Y8_DESTA</name>
<feature type="region of interest" description="Disordered" evidence="1">
    <location>
        <begin position="79"/>
        <end position="98"/>
    </location>
</feature>
<proteinExistence type="predicted"/>
<dbReference type="OrthoDB" id="5177600at2"/>
<evidence type="ECO:0000259" key="2">
    <source>
        <dbReference type="PROSITE" id="PS50943"/>
    </source>
</evidence>
<dbReference type="Proteomes" id="UP000006055">
    <property type="component" value="Chromosome"/>
</dbReference>
<dbReference type="KEGG" id="dti:Desti_2291"/>
<dbReference type="PROSITE" id="PS50943">
    <property type="entry name" value="HTH_CROC1"/>
    <property type="match status" value="1"/>
</dbReference>
<dbReference type="SUPFAM" id="SSF47413">
    <property type="entry name" value="lambda repressor-like DNA-binding domains"/>
    <property type="match status" value="1"/>
</dbReference>
<dbReference type="Gene3D" id="1.10.260.40">
    <property type="entry name" value="lambda repressor-like DNA-binding domains"/>
    <property type="match status" value="1"/>
</dbReference>
<protein>
    <submittedName>
        <fullName evidence="3">Putative transcriptional regulator</fullName>
    </submittedName>
</protein>
<dbReference type="EMBL" id="CP003360">
    <property type="protein sequence ID" value="AFM24979.1"/>
    <property type="molecule type" value="Genomic_DNA"/>
</dbReference>